<comment type="caution">
    <text evidence="6">The sequence shown here is derived from an EMBL/GenBank/DDBJ whole genome shotgun (WGS) entry which is preliminary data.</text>
</comment>
<evidence type="ECO:0000313" key="7">
    <source>
        <dbReference type="Proteomes" id="UP000475385"/>
    </source>
</evidence>
<dbReference type="Proteomes" id="UP000475385">
    <property type="component" value="Unassembled WGS sequence"/>
</dbReference>
<dbReference type="Pfam" id="PF01522">
    <property type="entry name" value="Polysacc_deac_1"/>
    <property type="match status" value="1"/>
</dbReference>
<dbReference type="PANTHER" id="PTHR43123:SF1">
    <property type="entry name" value="POLYSACCHARIDE DEACETYLASE-RELATED"/>
    <property type="match status" value="1"/>
</dbReference>
<dbReference type="PANTHER" id="PTHR43123">
    <property type="entry name" value="POLYSACCHARIDE DEACETYLASE-RELATED"/>
    <property type="match status" value="1"/>
</dbReference>
<dbReference type="InterPro" id="IPR002509">
    <property type="entry name" value="NODB_dom"/>
</dbReference>
<evidence type="ECO:0000256" key="2">
    <source>
        <dbReference type="ARBA" id="ARBA00010973"/>
    </source>
</evidence>
<dbReference type="RefSeq" id="WP_164696417.1">
    <property type="nucleotide sequence ID" value="NZ_JAAIKB010000009.1"/>
</dbReference>
<organism evidence="6 7">
    <name type="scientific">Falsiroseomonas algicola</name>
    <dbReference type="NCBI Taxonomy" id="2716930"/>
    <lineage>
        <taxon>Bacteria</taxon>
        <taxon>Pseudomonadati</taxon>
        <taxon>Pseudomonadota</taxon>
        <taxon>Alphaproteobacteria</taxon>
        <taxon>Acetobacterales</taxon>
        <taxon>Roseomonadaceae</taxon>
        <taxon>Falsiroseomonas</taxon>
    </lineage>
</organism>
<evidence type="ECO:0000256" key="1">
    <source>
        <dbReference type="ARBA" id="ARBA00003236"/>
    </source>
</evidence>
<dbReference type="CDD" id="cd10916">
    <property type="entry name" value="CE4_PuuE_HpPgdA_like"/>
    <property type="match status" value="1"/>
</dbReference>
<dbReference type="InterPro" id="IPR011330">
    <property type="entry name" value="Glyco_hydro/deAcase_b/a-brl"/>
</dbReference>
<dbReference type="GO" id="GO:0016810">
    <property type="term" value="F:hydrolase activity, acting on carbon-nitrogen (but not peptide) bonds"/>
    <property type="evidence" value="ECO:0007669"/>
    <property type="project" value="InterPro"/>
</dbReference>
<reference evidence="6 7" key="1">
    <citation type="submission" date="2020-03" db="EMBL/GenBank/DDBJ databases">
        <title>Roseomonas stagni sp. nov., isolated from pond water in Japan.</title>
        <authorList>
            <person name="Furuhata K."/>
            <person name="Miyamoto H."/>
            <person name="Goto K."/>
        </authorList>
    </citation>
    <scope>NUCLEOTIDE SEQUENCE [LARGE SCALE GENOMIC DNA]</scope>
    <source>
        <strain evidence="6 7">PeD5</strain>
    </source>
</reference>
<dbReference type="SUPFAM" id="SSF88713">
    <property type="entry name" value="Glycoside hydrolase/deacetylase"/>
    <property type="match status" value="1"/>
</dbReference>
<dbReference type="Gene3D" id="3.20.20.370">
    <property type="entry name" value="Glycoside hydrolase/deacetylase"/>
    <property type="match status" value="1"/>
</dbReference>
<proteinExistence type="inferred from homology"/>
<dbReference type="AlphaFoldDB" id="A0A6M1LQ57"/>
<comment type="similarity">
    <text evidence="2">Belongs to the polysaccharide deacetylase family.</text>
</comment>
<evidence type="ECO:0000256" key="4">
    <source>
        <dbReference type="ARBA" id="ARBA00032976"/>
    </source>
</evidence>
<feature type="domain" description="NodB homology" evidence="5">
    <location>
        <begin position="70"/>
        <end position="172"/>
    </location>
</feature>
<keyword evidence="7" id="KW-1185">Reference proteome</keyword>
<gene>
    <name evidence="6" type="ORF">G3576_21120</name>
</gene>
<accession>A0A6M1LQ57</accession>
<name>A0A6M1LQ57_9PROT</name>
<evidence type="ECO:0000259" key="5">
    <source>
        <dbReference type="Pfam" id="PF01522"/>
    </source>
</evidence>
<sequence>MSHPKPTILRPQADFRFPGGARVGVIFNIAYEGWSPGVVPGIGPMGNPLKPGFYDANAASWGMFGAVRGIWRALEIAARNGVKASVMTNGVLAEQWPDTIKAIHQGGHEIIAHSYGMDIIPVYLDEAGQRENIARTTGLISDLTGEKPIGWISPRGTGSPIHVRLLAEAGYTHHGDCNDDDMPHLAIEASGHEIIGIPLIMDINDLPSAIRYGNNARAMLEQFQDAFAACLERETRPVTLDVTIHTHVYGRPAGAWVFDEIMKIVKATPEAWTGTRAELAAHMQSGRASLVKCEGSSR</sequence>
<evidence type="ECO:0000256" key="3">
    <source>
        <dbReference type="ARBA" id="ARBA00020071"/>
    </source>
</evidence>
<protein>
    <recommendedName>
        <fullName evidence="3">Chitooligosaccharide deacetylase</fullName>
    </recommendedName>
    <alternativeName>
        <fullName evidence="4">Nodulation protein B</fullName>
    </alternativeName>
</protein>
<comment type="function">
    <text evidence="1">Is involved in generating a small heat-stable compound (Nod), an acylated oligomer of N-acetylglucosamine, that stimulates mitosis in various plant protoplasts.</text>
</comment>
<evidence type="ECO:0000313" key="6">
    <source>
        <dbReference type="EMBL" id="NGM22531.1"/>
    </source>
</evidence>
<dbReference type="GO" id="GO:0005975">
    <property type="term" value="P:carbohydrate metabolic process"/>
    <property type="evidence" value="ECO:0007669"/>
    <property type="project" value="InterPro"/>
</dbReference>
<dbReference type="EMBL" id="JAAIKB010000009">
    <property type="protein sequence ID" value="NGM22531.1"/>
    <property type="molecule type" value="Genomic_DNA"/>
</dbReference>